<dbReference type="HOGENOM" id="CLU_2993631_0_0_5"/>
<reference evidence="3" key="2">
    <citation type="journal article" date="2004" name="J. Bacteriol.">
        <title>An evolutionary hot spot: the pNGR234b replicon of Rhizobium sp. strain NGR234.</title>
        <authorList>
            <person name="Streit W.R."/>
            <person name="Schmitz R.A."/>
            <person name="Perret X."/>
            <person name="Staehelin C."/>
            <person name="Deakin W.J."/>
            <person name="Raasch C."/>
            <person name="Liesegang H."/>
            <person name="Broughton W.J."/>
        </authorList>
    </citation>
    <scope>NUCLEOTIDE SEQUENCE [LARGE SCALE GENOMIC DNA]</scope>
    <source>
        <strain evidence="3">NBRC 101917 / NGR234</strain>
    </source>
</reference>
<sequence length="57" mass="6190">MTVTLDQAIAKMEATGDWEFDEDTLWSDKDIADYEAETGLLKGADLPGRTTRASPAA</sequence>
<dbReference type="Proteomes" id="UP000001054">
    <property type="component" value="Plasmid pNGR234b"/>
</dbReference>
<keyword evidence="1" id="KW-0614">Plasmid</keyword>
<reference evidence="1" key="1">
    <citation type="submission" date="2003-06" db="EMBL/GenBank/DDBJ databases">
        <title>Comparative DNA analysis of two large contigs of the Rhizobium sp. NGR234 megaplasmid 2.</title>
        <authorList>
            <person name="Broughton W.J."/>
            <person name="Perret X."/>
            <person name="Staehelin C."/>
            <person name="Schmitz R.A."/>
            <person name="Raasch C."/>
            <person name="Liesegang H."/>
            <person name="Gottschalk G."/>
            <person name="Streit W.R."/>
        </authorList>
    </citation>
    <scope>NUCLEOTIDE SEQUENCE</scope>
    <source>
        <strain evidence="1">NGR234</strain>
        <plasmid evidence="1">megaplasmid 2</plasmid>
    </source>
</reference>
<accession>Q6W1V8</accession>
<evidence type="ECO:0000313" key="2">
    <source>
        <dbReference type="EMBL" id="ACP21798.1"/>
    </source>
</evidence>
<organism evidence="1">
    <name type="scientific">Sinorhizobium fredii (strain NBRC 101917 / NGR234)</name>
    <dbReference type="NCBI Taxonomy" id="394"/>
    <lineage>
        <taxon>Bacteria</taxon>
        <taxon>Pseudomonadati</taxon>
        <taxon>Pseudomonadota</taxon>
        <taxon>Alphaproteobacteria</taxon>
        <taxon>Hyphomicrobiales</taxon>
        <taxon>Rhizobiaceae</taxon>
        <taxon>Sinorhizobium/Ensifer group</taxon>
        <taxon>Sinorhizobium</taxon>
    </lineage>
</organism>
<geneLocation type="plasmid" evidence="1">
    <name>megaplasmid 2</name>
</geneLocation>
<dbReference type="PATRIC" id="fig|394.7.peg.781"/>
<evidence type="ECO:0000313" key="1">
    <source>
        <dbReference type="EMBL" id="AAQ87260.1"/>
    </source>
</evidence>
<dbReference type="EMBL" id="CP000874">
    <property type="protein sequence ID" value="ACP21798.1"/>
    <property type="molecule type" value="Genomic_DNA"/>
</dbReference>
<dbReference type="AlphaFoldDB" id="Q6W1V8"/>
<reference evidence="2 3" key="3">
    <citation type="journal article" date="2009" name="Appl. Environ. Microbiol.">
        <title>Rhizobium sp. strain NGR234 possesses a remarkable number of secretion systems.</title>
        <authorList>
            <person name="Schmeisser C."/>
            <person name="Liesegang H."/>
            <person name="Krysciak D."/>
            <person name="Bakkou N."/>
            <person name="Le Quere A."/>
            <person name="Wollherr A."/>
            <person name="Heinemeyer I."/>
            <person name="Morgenstern B."/>
            <person name="Pommerening-Roeser A."/>
            <person name="Flores M."/>
            <person name="Palacios R."/>
            <person name="Brenner S."/>
            <person name="Gottschalk G."/>
            <person name="Schmitz R.A."/>
            <person name="Broughton W.J."/>
            <person name="Perret X."/>
            <person name="Strittmatter A.W."/>
            <person name="Streit W.R."/>
        </authorList>
    </citation>
    <scope>NUCLEOTIDE SEQUENCE [LARGE SCALE GENOMIC DNA]</scope>
    <source>
        <strain evidence="3">NBRC 101917 / NGR234</strain>
        <strain evidence="2">NGR234</strain>
        <plasmid evidence="2">pNGR234b</plasmid>
    </source>
</reference>
<dbReference type="RefSeq" id="WP_012706397.1">
    <property type="nucleotide sequence ID" value="NC_012586.1"/>
</dbReference>
<protein>
    <submittedName>
        <fullName evidence="1">Uncharacterized protein</fullName>
    </submittedName>
</protein>
<proteinExistence type="predicted"/>
<evidence type="ECO:0000313" key="3">
    <source>
        <dbReference type="Proteomes" id="UP000001054"/>
    </source>
</evidence>
<geneLocation type="plasmid" evidence="3">
    <name>sym pNGR234b</name>
</geneLocation>
<dbReference type="KEGG" id="rhi:NGR_b03340"/>
<geneLocation type="plasmid" evidence="2">
    <name>pNGR234b</name>
</geneLocation>
<dbReference type="OrthoDB" id="8290428at2"/>
<keyword evidence="3" id="KW-1185">Reference proteome</keyword>
<gene>
    <name evidence="2" type="ordered locus">NGR_b03340</name>
    <name evidence="1" type="ORF">RNGR00487</name>
</gene>
<dbReference type="EMBL" id="AY316747">
    <property type="protein sequence ID" value="AAQ87260.1"/>
    <property type="molecule type" value="Genomic_DNA"/>
</dbReference>
<name>Q6W1V8_SINFN</name>